<comment type="caution">
    <text evidence="3">The sequence shown here is derived from an EMBL/GenBank/DDBJ whole genome shotgun (WGS) entry which is preliminary data.</text>
</comment>
<dbReference type="AlphaFoldDB" id="A0A0F4QYK5"/>
<evidence type="ECO:0000313" key="3">
    <source>
        <dbReference type="EMBL" id="KJZ11667.1"/>
    </source>
</evidence>
<protein>
    <submittedName>
        <fullName evidence="3">Septum formation inhibitor Maf</fullName>
    </submittedName>
</protein>
<accession>A0A0F4QYK5</accession>
<dbReference type="InterPro" id="IPR045376">
    <property type="entry name" value="Maf_N"/>
</dbReference>
<dbReference type="EMBL" id="JXYA01000009">
    <property type="protein sequence ID" value="KJZ11667.1"/>
    <property type="molecule type" value="Genomic_DNA"/>
</dbReference>
<dbReference type="Proteomes" id="UP000033452">
    <property type="component" value="Unassembled WGS sequence"/>
</dbReference>
<name>A0A0F4QYK5_9GAMM</name>
<keyword evidence="4" id="KW-1185">Reference proteome</keyword>
<proteinExistence type="predicted"/>
<sequence length="693" mass="78591">MNKDPISQQLESLSEKLSETTAHQAREAKFAHEANERFSKNLQSFEQYYPDIAKAISNYDVREEFCLHVTSSGHGNFVPKGSSAPIYSQSPIEQTTEQVERQLSKPVMSLTDYTGYGQNQEDERLHVRYMTELTNLMIDIRDQGQAPLSKIPEHFPSAVIFGIGLGYHIPLLLERTQFDYIFLIEPDFEQFFASLFCTDWFQIIADIDEQGGCLFFHLGVDHSLFIQDIEKVAEDVGAFALVRSFCYQHTPGAQLNTLIQQWAKDYFRFQFGHGFYNDAVTGLAHSIHHVRNKAAWLTRSASNINKDTPVFIIGNGPSLDEAEAFIKRNHKNAIVIAAGTSIATLHNKGIPVDFHALVERPYSNYKIFGDIVPPEVYQNTNLIGLSTLYPDTNHRYKWAGIAAKGAEAGTSMMDLLALRYMSQTLPKIPYSNPVVANTALSFALYLGFRNVYLFGVDNGKDPRGAHHSKDSIYRARNEDDESLGFGHLEIKGHTLPANFGGIVVSNDLFMIAHAQLEKLLRYYDVDTCLNIGSGAQIAKALPVKAEDLLDIEEAFDIQATVEAIKSECFNVFPLDDVSEEVIALNGLKELVEHICSIASEPVQTRQEAADQLRRQARYVFAYRDSKWGHLFHVLKGSLLYYHCPLITLLYTYEDEAFCLEQYQRLNQLWMSYIKEIYAHFCEHYTEKCDLGRE</sequence>
<organism evidence="3 4">
    <name type="scientific">Pseudoalteromonas rubra</name>
    <dbReference type="NCBI Taxonomy" id="43658"/>
    <lineage>
        <taxon>Bacteria</taxon>
        <taxon>Pseudomonadati</taxon>
        <taxon>Pseudomonadota</taxon>
        <taxon>Gammaproteobacteria</taxon>
        <taxon>Alteromonadales</taxon>
        <taxon>Pseudoalteromonadaceae</taxon>
        <taxon>Pseudoalteromonas</taxon>
    </lineage>
</organism>
<dbReference type="PANTHER" id="PTHR41786:SF1">
    <property type="entry name" value="6-HYDROXYMETHYLPTERIN DIPHOSPHOKINASE MPTE-LIKE DOMAIN-CONTAINING PROTEIN"/>
    <property type="match status" value="1"/>
</dbReference>
<dbReference type="InterPro" id="IPR002826">
    <property type="entry name" value="MptE-like"/>
</dbReference>
<dbReference type="OrthoDB" id="7254531at2"/>
<dbReference type="Pfam" id="PF01973">
    <property type="entry name" value="MptE-like"/>
    <property type="match status" value="1"/>
</dbReference>
<evidence type="ECO:0000313" key="4">
    <source>
        <dbReference type="Proteomes" id="UP000033452"/>
    </source>
</evidence>
<dbReference type="PANTHER" id="PTHR41786">
    <property type="entry name" value="MOTILITY ACCESSORY FACTOR MAF"/>
    <property type="match status" value="1"/>
</dbReference>
<evidence type="ECO:0000259" key="2">
    <source>
        <dbReference type="Pfam" id="PF20157"/>
    </source>
</evidence>
<reference evidence="3 4" key="1">
    <citation type="journal article" date="2015" name="BMC Genomics">
        <title>Genome mining reveals unlocked bioactive potential of marine Gram-negative bacteria.</title>
        <authorList>
            <person name="Machado H."/>
            <person name="Sonnenschein E.C."/>
            <person name="Melchiorsen J."/>
            <person name="Gram L."/>
        </authorList>
    </citation>
    <scope>NUCLEOTIDE SEQUENCE [LARGE SCALE GENOMIC DNA]</scope>
    <source>
        <strain evidence="3 4">S2471</strain>
    </source>
</reference>
<dbReference type="PATRIC" id="fig|43658.5.peg.1126"/>
<feature type="domain" description="Glycosyltransferase Maf N-terminal" evidence="2">
    <location>
        <begin position="37"/>
        <end position="266"/>
    </location>
</feature>
<dbReference type="RefSeq" id="WP_046003941.1">
    <property type="nucleotide sequence ID" value="NZ_JXYA01000009.1"/>
</dbReference>
<evidence type="ECO:0000259" key="1">
    <source>
        <dbReference type="Pfam" id="PF01973"/>
    </source>
</evidence>
<feature type="domain" description="6-hydroxymethylpterin diphosphokinase MptE-like" evidence="1">
    <location>
        <begin position="298"/>
        <end position="459"/>
    </location>
</feature>
<gene>
    <name evidence="3" type="ORF">TW77_05400</name>
</gene>
<dbReference type="Pfam" id="PF20157">
    <property type="entry name" value="Maf_flag10_N"/>
    <property type="match status" value="1"/>
</dbReference>